<keyword evidence="11" id="KW-0067">ATP-binding</keyword>
<gene>
    <name evidence="11" type="ORF">ABVV53_12940</name>
</gene>
<proteinExistence type="predicted"/>
<dbReference type="CDD" id="cd16922">
    <property type="entry name" value="HATPase_EvgS-ArcB-TorS-like"/>
    <property type="match status" value="1"/>
</dbReference>
<dbReference type="InterPro" id="IPR001610">
    <property type="entry name" value="PAC"/>
</dbReference>
<dbReference type="InterPro" id="IPR000700">
    <property type="entry name" value="PAS-assoc_C"/>
</dbReference>
<dbReference type="Pfam" id="PF00072">
    <property type="entry name" value="Response_reg"/>
    <property type="match status" value="1"/>
</dbReference>
<evidence type="ECO:0000313" key="11">
    <source>
        <dbReference type="EMBL" id="MET1756355.1"/>
    </source>
</evidence>
<dbReference type="SMART" id="SM00448">
    <property type="entry name" value="REC"/>
    <property type="match status" value="1"/>
</dbReference>
<dbReference type="InterPro" id="IPR005467">
    <property type="entry name" value="His_kinase_dom"/>
</dbReference>
<dbReference type="PANTHER" id="PTHR43047">
    <property type="entry name" value="TWO-COMPONENT HISTIDINE PROTEIN KINASE"/>
    <property type="match status" value="1"/>
</dbReference>
<dbReference type="Pfam" id="PF08447">
    <property type="entry name" value="PAS_3"/>
    <property type="match status" value="1"/>
</dbReference>
<sequence length="699" mass="75549">MAAIAFLNILAEHATEAHYARLALMILTKRNIRIGAGLLSTAVTAGVAWRGRIYARARAEIRAAELQARASQARFRSLMEATAAIVWWTNTEGEFAEDQPSWEAFTGQPLSTMSGRGWLDMIHEEDREATALAWEAAKSSLLPYEIEHRVLRQDGVYIDMLARSVPVRDERGDVVEWVGVHTDISARKAGERALIAAKDEAEQATLAKSQFIANMSHELRTPLSAVIGYAEMLQEESAEMDPQEVQDDLTKITANARHLLDLINAVLDLSKLEAGRDELYIERVDADALVQTVADTATALVQRNENRLVVDVPEPLGEIGSDLIKLRQCLFNLVSNAAKFTENGVITLAARRTADALVFSVADTGIGMTEEQLGKLFERFVQADSSVTRRYGGSGLGLALTRSFAELLGGRISVESTSGEGSVFTLEIPLESYPNTEWSPSDDGPKQGQSTVLVIDDEAPMRELLGRFLRREGFHVVTAADGSQGLVAARSQRPAAIILDVLMPYVDGWSVLGALKADADLASIPVVMVTSSREKRLSLSMGAMDHLPKPVDWQRLKSILSQVRASGHYRAVLAGADEALATMLVETFRSEGWTLEFVPTDGIMTLSDHAEPELVLIENGRGIDIASTLPRVRSHLGSDVPIVVLADALAPEDQAAVDAAHAEAMVAADVQALVAGLKDMLAALPSPAEGDKNGPVAAG</sequence>
<dbReference type="Proteomes" id="UP001548713">
    <property type="component" value="Unassembled WGS sequence"/>
</dbReference>
<dbReference type="PROSITE" id="PS50109">
    <property type="entry name" value="HIS_KIN"/>
    <property type="match status" value="1"/>
</dbReference>
<dbReference type="InterPro" id="IPR013655">
    <property type="entry name" value="PAS_fold_3"/>
</dbReference>
<dbReference type="Gene3D" id="1.10.287.130">
    <property type="match status" value="1"/>
</dbReference>
<dbReference type="InterPro" id="IPR003661">
    <property type="entry name" value="HisK_dim/P_dom"/>
</dbReference>
<comment type="caution">
    <text evidence="11">The sequence shown here is derived from an EMBL/GenBank/DDBJ whole genome shotgun (WGS) entry which is preliminary data.</text>
</comment>
<dbReference type="PRINTS" id="PR00344">
    <property type="entry name" value="BCTRLSENSOR"/>
</dbReference>
<evidence type="ECO:0000259" key="9">
    <source>
        <dbReference type="PROSITE" id="PS50112"/>
    </source>
</evidence>
<reference evidence="11 12" key="1">
    <citation type="submission" date="2024-07" db="EMBL/GenBank/DDBJ databases">
        <title>Novosphingobium kalidii RD2P27.</title>
        <authorList>
            <person name="Sun J.-Q."/>
        </authorList>
    </citation>
    <scope>NUCLEOTIDE SEQUENCE [LARGE SCALE GENOMIC DNA]</scope>
    <source>
        <strain evidence="11 12">RD2P27</strain>
    </source>
</reference>
<feature type="domain" description="PAS" evidence="9">
    <location>
        <begin position="71"/>
        <end position="128"/>
    </location>
</feature>
<dbReference type="SMART" id="SM00387">
    <property type="entry name" value="HATPase_c"/>
    <property type="match status" value="1"/>
</dbReference>
<dbReference type="NCBIfam" id="TIGR00229">
    <property type="entry name" value="sensory_box"/>
    <property type="match status" value="1"/>
</dbReference>
<dbReference type="InterPro" id="IPR036890">
    <property type="entry name" value="HATPase_C_sf"/>
</dbReference>
<dbReference type="InterPro" id="IPR004358">
    <property type="entry name" value="Sig_transdc_His_kin-like_C"/>
</dbReference>
<feature type="domain" description="PAC" evidence="10">
    <location>
        <begin position="144"/>
        <end position="196"/>
    </location>
</feature>
<dbReference type="PANTHER" id="PTHR43047:SF63">
    <property type="entry name" value="HISTIDINE KINASE"/>
    <property type="match status" value="1"/>
</dbReference>
<feature type="domain" description="Histidine kinase" evidence="7">
    <location>
        <begin position="214"/>
        <end position="432"/>
    </location>
</feature>
<keyword evidence="4" id="KW-0808">Transferase</keyword>
<dbReference type="InterPro" id="IPR035965">
    <property type="entry name" value="PAS-like_dom_sf"/>
</dbReference>
<feature type="domain" description="Response regulatory" evidence="8">
    <location>
        <begin position="451"/>
        <end position="564"/>
    </location>
</feature>
<dbReference type="SUPFAM" id="SSF55874">
    <property type="entry name" value="ATPase domain of HSP90 chaperone/DNA topoisomerase II/histidine kinase"/>
    <property type="match status" value="1"/>
</dbReference>
<dbReference type="EMBL" id="JBEWLY010000019">
    <property type="protein sequence ID" value="MET1756355.1"/>
    <property type="molecule type" value="Genomic_DNA"/>
</dbReference>
<evidence type="ECO:0000259" key="7">
    <source>
        <dbReference type="PROSITE" id="PS50109"/>
    </source>
</evidence>
<dbReference type="SUPFAM" id="SSF47384">
    <property type="entry name" value="Homodimeric domain of signal transducing histidine kinase"/>
    <property type="match status" value="1"/>
</dbReference>
<dbReference type="InterPro" id="IPR001789">
    <property type="entry name" value="Sig_transdc_resp-reg_receiver"/>
</dbReference>
<dbReference type="Pfam" id="PF00512">
    <property type="entry name" value="HisKA"/>
    <property type="match status" value="1"/>
</dbReference>
<dbReference type="SMART" id="SM00086">
    <property type="entry name" value="PAC"/>
    <property type="match status" value="1"/>
</dbReference>
<dbReference type="InterPro" id="IPR000014">
    <property type="entry name" value="PAS"/>
</dbReference>
<name>A0ABV2D3B6_9SPHN</name>
<accession>A0ABV2D3B6</accession>
<dbReference type="Gene3D" id="3.40.50.2300">
    <property type="match status" value="1"/>
</dbReference>
<dbReference type="CDD" id="cd00130">
    <property type="entry name" value="PAS"/>
    <property type="match status" value="1"/>
</dbReference>
<keyword evidence="3 6" id="KW-0597">Phosphoprotein</keyword>
<dbReference type="SUPFAM" id="SSF55785">
    <property type="entry name" value="PYP-like sensor domain (PAS domain)"/>
    <property type="match status" value="1"/>
</dbReference>
<dbReference type="GO" id="GO:0005524">
    <property type="term" value="F:ATP binding"/>
    <property type="evidence" value="ECO:0007669"/>
    <property type="project" value="UniProtKB-KW"/>
</dbReference>
<dbReference type="RefSeq" id="WP_353984843.1">
    <property type="nucleotide sequence ID" value="NZ_JBEWLY010000019.1"/>
</dbReference>
<dbReference type="PROSITE" id="PS50110">
    <property type="entry name" value="RESPONSE_REGULATORY"/>
    <property type="match status" value="1"/>
</dbReference>
<evidence type="ECO:0000256" key="1">
    <source>
        <dbReference type="ARBA" id="ARBA00000085"/>
    </source>
</evidence>
<dbReference type="PROSITE" id="PS50112">
    <property type="entry name" value="PAS"/>
    <property type="match status" value="1"/>
</dbReference>
<dbReference type="InterPro" id="IPR036097">
    <property type="entry name" value="HisK_dim/P_sf"/>
</dbReference>
<organism evidence="11 12">
    <name type="scientific">Novosphingobium kalidii</name>
    <dbReference type="NCBI Taxonomy" id="3230299"/>
    <lineage>
        <taxon>Bacteria</taxon>
        <taxon>Pseudomonadati</taxon>
        <taxon>Pseudomonadota</taxon>
        <taxon>Alphaproteobacteria</taxon>
        <taxon>Sphingomonadales</taxon>
        <taxon>Sphingomonadaceae</taxon>
        <taxon>Novosphingobium</taxon>
    </lineage>
</organism>
<protein>
    <recommendedName>
        <fullName evidence="2">histidine kinase</fullName>
        <ecNumber evidence="2">2.7.13.3</ecNumber>
    </recommendedName>
</protein>
<evidence type="ECO:0000313" key="12">
    <source>
        <dbReference type="Proteomes" id="UP001548713"/>
    </source>
</evidence>
<evidence type="ECO:0000256" key="6">
    <source>
        <dbReference type="PROSITE-ProRule" id="PRU00169"/>
    </source>
</evidence>
<evidence type="ECO:0000259" key="8">
    <source>
        <dbReference type="PROSITE" id="PS50110"/>
    </source>
</evidence>
<comment type="catalytic activity">
    <reaction evidence="1">
        <text>ATP + protein L-histidine = ADP + protein N-phospho-L-histidine.</text>
        <dbReference type="EC" id="2.7.13.3"/>
    </reaction>
</comment>
<feature type="modified residue" description="4-aspartylphosphate" evidence="6">
    <location>
        <position position="500"/>
    </location>
</feature>
<dbReference type="SMART" id="SM00388">
    <property type="entry name" value="HisKA"/>
    <property type="match status" value="1"/>
</dbReference>
<evidence type="ECO:0000256" key="4">
    <source>
        <dbReference type="ARBA" id="ARBA00022679"/>
    </source>
</evidence>
<keyword evidence="5" id="KW-0418">Kinase</keyword>
<keyword evidence="11" id="KW-0547">Nucleotide-binding</keyword>
<dbReference type="SUPFAM" id="SSF52172">
    <property type="entry name" value="CheY-like"/>
    <property type="match status" value="1"/>
</dbReference>
<dbReference type="Pfam" id="PF02518">
    <property type="entry name" value="HATPase_c"/>
    <property type="match status" value="1"/>
</dbReference>
<evidence type="ECO:0000259" key="10">
    <source>
        <dbReference type="PROSITE" id="PS50113"/>
    </source>
</evidence>
<dbReference type="PROSITE" id="PS50113">
    <property type="entry name" value="PAC"/>
    <property type="match status" value="1"/>
</dbReference>
<dbReference type="Gene3D" id="3.30.565.10">
    <property type="entry name" value="Histidine kinase-like ATPase, C-terminal domain"/>
    <property type="match status" value="1"/>
</dbReference>
<evidence type="ECO:0000256" key="3">
    <source>
        <dbReference type="ARBA" id="ARBA00022553"/>
    </source>
</evidence>
<dbReference type="CDD" id="cd00082">
    <property type="entry name" value="HisKA"/>
    <property type="match status" value="1"/>
</dbReference>
<evidence type="ECO:0000256" key="2">
    <source>
        <dbReference type="ARBA" id="ARBA00012438"/>
    </source>
</evidence>
<dbReference type="CDD" id="cd17574">
    <property type="entry name" value="REC_OmpR"/>
    <property type="match status" value="1"/>
</dbReference>
<dbReference type="InterPro" id="IPR011006">
    <property type="entry name" value="CheY-like_superfamily"/>
</dbReference>
<dbReference type="EC" id="2.7.13.3" evidence="2"/>
<dbReference type="InterPro" id="IPR003594">
    <property type="entry name" value="HATPase_dom"/>
</dbReference>
<keyword evidence="12" id="KW-1185">Reference proteome</keyword>
<evidence type="ECO:0000256" key="5">
    <source>
        <dbReference type="ARBA" id="ARBA00022777"/>
    </source>
</evidence>
<dbReference type="Gene3D" id="3.30.450.20">
    <property type="entry name" value="PAS domain"/>
    <property type="match status" value="1"/>
</dbReference>